<dbReference type="InterPro" id="IPR052174">
    <property type="entry name" value="Flavoredoxin"/>
</dbReference>
<gene>
    <name evidence="6" type="ORF">H8876_04800</name>
</gene>
<evidence type="ECO:0000259" key="5">
    <source>
        <dbReference type="SMART" id="SM00903"/>
    </source>
</evidence>
<dbReference type="EMBL" id="JACRWC010000058">
    <property type="protein sequence ID" value="MBC5999312.1"/>
    <property type="molecule type" value="Genomic_DNA"/>
</dbReference>
<proteinExistence type="inferred from homology"/>
<dbReference type="AlphaFoldDB" id="A0A923NES2"/>
<evidence type="ECO:0000256" key="4">
    <source>
        <dbReference type="SAM" id="MobiDB-lite"/>
    </source>
</evidence>
<accession>A0A923NES2</accession>
<dbReference type="InterPro" id="IPR012349">
    <property type="entry name" value="Split_barrel_FMN-bd"/>
</dbReference>
<organism evidence="6 7">
    <name type="scientific">Lentihominibacter faecis</name>
    <dbReference type="NCBI Taxonomy" id="2764712"/>
    <lineage>
        <taxon>Bacteria</taxon>
        <taxon>Bacillati</taxon>
        <taxon>Bacillota</taxon>
        <taxon>Clostridia</taxon>
        <taxon>Peptostreptococcales</taxon>
        <taxon>Anaerovoracaceae</taxon>
        <taxon>Lentihominibacter</taxon>
    </lineage>
</organism>
<name>A0A923NES2_9FIRM</name>
<evidence type="ECO:0000256" key="2">
    <source>
        <dbReference type="ARBA" id="ARBA00022630"/>
    </source>
</evidence>
<dbReference type="RefSeq" id="WP_249286762.1">
    <property type="nucleotide sequence ID" value="NZ_JACRWC010000058.1"/>
</dbReference>
<evidence type="ECO:0000256" key="3">
    <source>
        <dbReference type="ARBA" id="ARBA00038054"/>
    </source>
</evidence>
<protein>
    <submittedName>
        <fullName evidence="6">Flavin reductase family protein</fullName>
    </submittedName>
</protein>
<dbReference type="InterPro" id="IPR002563">
    <property type="entry name" value="Flavin_Rdtase-like_dom"/>
</dbReference>
<feature type="compositionally biased region" description="Basic residues" evidence="4">
    <location>
        <begin position="232"/>
        <end position="246"/>
    </location>
</feature>
<keyword evidence="7" id="KW-1185">Reference proteome</keyword>
<evidence type="ECO:0000313" key="7">
    <source>
        <dbReference type="Proteomes" id="UP000644115"/>
    </source>
</evidence>
<dbReference type="SMART" id="SM00903">
    <property type="entry name" value="Flavin_Reduct"/>
    <property type="match status" value="1"/>
</dbReference>
<comment type="similarity">
    <text evidence="3">Belongs to the flavoredoxin family.</text>
</comment>
<dbReference type="GO" id="GO:0016646">
    <property type="term" value="F:oxidoreductase activity, acting on the CH-NH group of donors, NAD or NADP as acceptor"/>
    <property type="evidence" value="ECO:0007669"/>
    <property type="project" value="UniProtKB-ARBA"/>
</dbReference>
<dbReference type="Proteomes" id="UP000644115">
    <property type="component" value="Unassembled WGS sequence"/>
</dbReference>
<keyword evidence="2" id="KW-0285">Flavoprotein</keyword>
<comment type="cofactor">
    <cofactor evidence="1">
        <name>FMN</name>
        <dbReference type="ChEBI" id="CHEBI:58210"/>
    </cofactor>
</comment>
<evidence type="ECO:0000256" key="1">
    <source>
        <dbReference type="ARBA" id="ARBA00001917"/>
    </source>
</evidence>
<dbReference type="Gene3D" id="2.30.110.10">
    <property type="entry name" value="Electron Transport, Fmn-binding Protein, Chain A"/>
    <property type="match status" value="1"/>
</dbReference>
<comment type="caution">
    <text evidence="6">The sequence shown here is derived from an EMBL/GenBank/DDBJ whole genome shotgun (WGS) entry which is preliminary data.</text>
</comment>
<dbReference type="Pfam" id="PF01613">
    <property type="entry name" value="Flavin_Reduct"/>
    <property type="match status" value="1"/>
</dbReference>
<evidence type="ECO:0000313" key="6">
    <source>
        <dbReference type="EMBL" id="MBC5999312.1"/>
    </source>
</evidence>
<feature type="compositionally biased region" description="Basic and acidic residues" evidence="4">
    <location>
        <begin position="197"/>
        <end position="221"/>
    </location>
</feature>
<dbReference type="GO" id="GO:0010181">
    <property type="term" value="F:FMN binding"/>
    <property type="evidence" value="ECO:0007669"/>
    <property type="project" value="InterPro"/>
</dbReference>
<dbReference type="PANTHER" id="PTHR43567:SF1">
    <property type="entry name" value="FLAVOREDOXIN"/>
    <property type="match status" value="1"/>
</dbReference>
<dbReference type="PANTHER" id="PTHR43567">
    <property type="entry name" value="FLAVOREDOXIN-RELATED-RELATED"/>
    <property type="match status" value="1"/>
</dbReference>
<dbReference type="SUPFAM" id="SSF50475">
    <property type="entry name" value="FMN-binding split barrel"/>
    <property type="match status" value="1"/>
</dbReference>
<dbReference type="PROSITE" id="PS51257">
    <property type="entry name" value="PROKAR_LIPOPROTEIN"/>
    <property type="match status" value="1"/>
</dbReference>
<sequence>MAKIEFKPGTMLNPVPAVMVSCGDGTEQNIITIAWTGIVNTDPPMTYISVRKERHSHDIIARTGEFVINLTTKDLAFATDYCGVRSGRKVDKFKEMDLTPAKSRKVSCPSIGESPVNLECKVLDVREFPTHDMFLAEIIGVSVEESLMDEKGRLRLEDAGLIAYSHGSYVALQHKELGTFGYSVMKPKTRRRIAAQKRQDDHARKAKQGDREGKNGKRPEAPVRGQASRRNSSGRKKSHSPAKKIR</sequence>
<feature type="domain" description="Flavin reductase like" evidence="5">
    <location>
        <begin position="11"/>
        <end position="156"/>
    </location>
</feature>
<reference evidence="6" key="1">
    <citation type="submission" date="2020-08" db="EMBL/GenBank/DDBJ databases">
        <authorList>
            <person name="Liu C."/>
            <person name="Sun Q."/>
        </authorList>
    </citation>
    <scope>NUCLEOTIDE SEQUENCE</scope>
    <source>
        <strain evidence="6">BX16</strain>
    </source>
</reference>
<feature type="region of interest" description="Disordered" evidence="4">
    <location>
        <begin position="191"/>
        <end position="246"/>
    </location>
</feature>